<dbReference type="Gene3D" id="3.30.160.60">
    <property type="entry name" value="Classic Zinc Finger"/>
    <property type="match status" value="1"/>
</dbReference>
<evidence type="ECO:0000313" key="7">
    <source>
        <dbReference type="EMBL" id="GFN80581.1"/>
    </source>
</evidence>
<dbReference type="SUPFAM" id="SSF57667">
    <property type="entry name" value="beta-beta-alpha zinc fingers"/>
    <property type="match status" value="1"/>
</dbReference>
<dbReference type="PANTHER" id="PTHR24379">
    <property type="entry name" value="KRAB AND ZINC FINGER DOMAIN-CONTAINING"/>
    <property type="match status" value="1"/>
</dbReference>
<dbReference type="AlphaFoldDB" id="A0AAV3YCF8"/>
<feature type="domain" description="C2H2-type" evidence="6">
    <location>
        <begin position="55"/>
        <end position="83"/>
    </location>
</feature>
<feature type="domain" description="C2H2-type" evidence="6">
    <location>
        <begin position="84"/>
        <end position="111"/>
    </location>
</feature>
<keyword evidence="2" id="KW-0677">Repeat</keyword>
<evidence type="ECO:0000256" key="1">
    <source>
        <dbReference type="ARBA" id="ARBA00022723"/>
    </source>
</evidence>
<dbReference type="PROSITE" id="PS00028">
    <property type="entry name" value="ZINC_FINGER_C2H2_1"/>
    <property type="match status" value="3"/>
</dbReference>
<dbReference type="EMBL" id="BLXT01000825">
    <property type="protein sequence ID" value="GFN80581.1"/>
    <property type="molecule type" value="Genomic_DNA"/>
</dbReference>
<dbReference type="PANTHER" id="PTHR24379:SF123">
    <property type="entry name" value="ZINC FINGER AND BTB DOMAIN CONTAINING 17"/>
    <property type="match status" value="1"/>
</dbReference>
<gene>
    <name evidence="7" type="ORF">PoB_000708700</name>
</gene>
<accession>A0AAV3YCF8</accession>
<name>A0AAV3YCF8_9GAST</name>
<dbReference type="SMART" id="SM00355">
    <property type="entry name" value="ZnF_C2H2"/>
    <property type="match status" value="3"/>
</dbReference>
<dbReference type="PROSITE" id="PS50157">
    <property type="entry name" value="ZINC_FINGER_C2H2_2"/>
    <property type="match status" value="2"/>
</dbReference>
<proteinExistence type="predicted"/>
<dbReference type="InterPro" id="IPR013087">
    <property type="entry name" value="Znf_C2H2_type"/>
</dbReference>
<keyword evidence="3 5" id="KW-0863">Zinc-finger</keyword>
<dbReference type="InterPro" id="IPR036236">
    <property type="entry name" value="Znf_C2H2_sf"/>
</dbReference>
<keyword evidence="1" id="KW-0479">Metal-binding</keyword>
<evidence type="ECO:0000256" key="4">
    <source>
        <dbReference type="ARBA" id="ARBA00022833"/>
    </source>
</evidence>
<comment type="caution">
    <text evidence="7">The sequence shown here is derived from an EMBL/GenBank/DDBJ whole genome shotgun (WGS) entry which is preliminary data.</text>
</comment>
<keyword evidence="4" id="KW-0862">Zinc</keyword>
<sequence>MPSHPHPMGFASESINHDTPIYTQQAAGLAISQSQPIQYPWSAGHLMVDGSGQNLQCPCCGKRLESRYALQRHISAFHPEALPFSCNICGKGMHTKRGLELHEITHGERKFICSICKSKFKFKHHLKGHLFNIHNVKLCPNCSGLFNSSEFNGHLLTCV</sequence>
<dbReference type="GO" id="GO:0008270">
    <property type="term" value="F:zinc ion binding"/>
    <property type="evidence" value="ECO:0007669"/>
    <property type="project" value="UniProtKB-KW"/>
</dbReference>
<evidence type="ECO:0000256" key="3">
    <source>
        <dbReference type="ARBA" id="ARBA00022771"/>
    </source>
</evidence>
<dbReference type="Proteomes" id="UP000735302">
    <property type="component" value="Unassembled WGS sequence"/>
</dbReference>
<evidence type="ECO:0000256" key="5">
    <source>
        <dbReference type="PROSITE-ProRule" id="PRU00042"/>
    </source>
</evidence>
<evidence type="ECO:0000256" key="2">
    <source>
        <dbReference type="ARBA" id="ARBA00022737"/>
    </source>
</evidence>
<reference evidence="7 8" key="1">
    <citation type="journal article" date="2021" name="Elife">
        <title>Chloroplast acquisition without the gene transfer in kleptoplastic sea slugs, Plakobranchus ocellatus.</title>
        <authorList>
            <person name="Maeda T."/>
            <person name="Takahashi S."/>
            <person name="Yoshida T."/>
            <person name="Shimamura S."/>
            <person name="Takaki Y."/>
            <person name="Nagai Y."/>
            <person name="Toyoda A."/>
            <person name="Suzuki Y."/>
            <person name="Arimoto A."/>
            <person name="Ishii H."/>
            <person name="Satoh N."/>
            <person name="Nishiyama T."/>
            <person name="Hasebe M."/>
            <person name="Maruyama T."/>
            <person name="Minagawa J."/>
            <person name="Obokata J."/>
            <person name="Shigenobu S."/>
        </authorList>
    </citation>
    <scope>NUCLEOTIDE SEQUENCE [LARGE SCALE GENOMIC DNA]</scope>
</reference>
<evidence type="ECO:0000313" key="8">
    <source>
        <dbReference type="Proteomes" id="UP000735302"/>
    </source>
</evidence>
<organism evidence="7 8">
    <name type="scientific">Plakobranchus ocellatus</name>
    <dbReference type="NCBI Taxonomy" id="259542"/>
    <lineage>
        <taxon>Eukaryota</taxon>
        <taxon>Metazoa</taxon>
        <taxon>Spiralia</taxon>
        <taxon>Lophotrochozoa</taxon>
        <taxon>Mollusca</taxon>
        <taxon>Gastropoda</taxon>
        <taxon>Heterobranchia</taxon>
        <taxon>Euthyneura</taxon>
        <taxon>Panpulmonata</taxon>
        <taxon>Sacoglossa</taxon>
        <taxon>Placobranchoidea</taxon>
        <taxon>Plakobranchidae</taxon>
        <taxon>Plakobranchus</taxon>
    </lineage>
</organism>
<protein>
    <submittedName>
        <fullName evidence="7">Zinc finger protein 652</fullName>
    </submittedName>
</protein>
<keyword evidence="8" id="KW-1185">Reference proteome</keyword>
<evidence type="ECO:0000259" key="6">
    <source>
        <dbReference type="PROSITE" id="PS50157"/>
    </source>
</evidence>